<proteinExistence type="predicted"/>
<dbReference type="OrthoDB" id="105867at2759"/>
<dbReference type="AlphaFoldDB" id="A0A2P4XUB4"/>
<reference evidence="1 2" key="1">
    <citation type="journal article" date="2017" name="Genome Biol. Evol.">
        <title>Phytophthora megakarya and P. palmivora, closely related causal agents of cacao black pod rot, underwent increases in genome sizes and gene numbers by different mechanisms.</title>
        <authorList>
            <person name="Ali S.S."/>
            <person name="Shao J."/>
            <person name="Lary D.J."/>
            <person name="Kronmiller B."/>
            <person name="Shen D."/>
            <person name="Strem M.D."/>
            <person name="Amoako-Attah I."/>
            <person name="Akrofi A.Y."/>
            <person name="Begoude B.A."/>
            <person name="Ten Hoopen G.M."/>
            <person name="Coulibaly K."/>
            <person name="Kebe B.I."/>
            <person name="Melnick R.L."/>
            <person name="Guiltinan M.J."/>
            <person name="Tyler B.M."/>
            <person name="Meinhardt L.W."/>
            <person name="Bailey B.A."/>
        </authorList>
    </citation>
    <scope>NUCLEOTIDE SEQUENCE [LARGE SCALE GENOMIC DNA]</scope>
    <source>
        <strain evidence="2">sbr112.9</strain>
    </source>
</reference>
<comment type="caution">
    <text evidence="1">The sequence shown here is derived from an EMBL/GenBank/DDBJ whole genome shotgun (WGS) entry which is preliminary data.</text>
</comment>
<evidence type="ECO:0000313" key="1">
    <source>
        <dbReference type="EMBL" id="POM69122.1"/>
    </source>
</evidence>
<organism evidence="1 2">
    <name type="scientific">Phytophthora palmivora</name>
    <dbReference type="NCBI Taxonomy" id="4796"/>
    <lineage>
        <taxon>Eukaryota</taxon>
        <taxon>Sar</taxon>
        <taxon>Stramenopiles</taxon>
        <taxon>Oomycota</taxon>
        <taxon>Peronosporomycetes</taxon>
        <taxon>Peronosporales</taxon>
        <taxon>Peronosporaceae</taxon>
        <taxon>Phytophthora</taxon>
    </lineage>
</organism>
<keyword evidence="2" id="KW-1185">Reference proteome</keyword>
<dbReference type="EMBL" id="NCKW01007936">
    <property type="protein sequence ID" value="POM69122.1"/>
    <property type="molecule type" value="Genomic_DNA"/>
</dbReference>
<sequence>MRDANGWRGYDAVHRGILTAVYPELLEFLATNENGKDKAYITDKDSMTKVTARCETMNNEYLSNPTVLFSQQLRIDISIKDAPDRVVQYFSLFEKIIKENGFQDNVGRETTDDNYVARMKQRTKLLVNNLSPTMNGENASNFFITGLNNKGQLQQPRTPVFAKETRGQL</sequence>
<name>A0A2P4XUB4_9STRA</name>
<protein>
    <submittedName>
        <fullName evidence="1">Uncharacterized protein</fullName>
    </submittedName>
</protein>
<gene>
    <name evidence="1" type="ORF">PHPALM_14624</name>
</gene>
<accession>A0A2P4XUB4</accession>
<dbReference type="Proteomes" id="UP000237271">
    <property type="component" value="Unassembled WGS sequence"/>
</dbReference>
<evidence type="ECO:0000313" key="2">
    <source>
        <dbReference type="Proteomes" id="UP000237271"/>
    </source>
</evidence>